<comment type="caution">
    <text evidence="1">The sequence shown here is derived from an EMBL/GenBank/DDBJ whole genome shotgun (WGS) entry which is preliminary data.</text>
</comment>
<dbReference type="Proteomes" id="UP000708208">
    <property type="component" value="Unassembled WGS sequence"/>
</dbReference>
<evidence type="ECO:0000313" key="1">
    <source>
        <dbReference type="EMBL" id="CAG7825019.1"/>
    </source>
</evidence>
<proteinExistence type="predicted"/>
<reference evidence="1" key="1">
    <citation type="submission" date="2021-06" db="EMBL/GenBank/DDBJ databases">
        <authorList>
            <person name="Hodson N. C."/>
            <person name="Mongue J. A."/>
            <person name="Jaron S. K."/>
        </authorList>
    </citation>
    <scope>NUCLEOTIDE SEQUENCE</scope>
</reference>
<gene>
    <name evidence="1" type="ORF">AFUS01_LOCUS35145</name>
</gene>
<evidence type="ECO:0000313" key="2">
    <source>
        <dbReference type="Proteomes" id="UP000708208"/>
    </source>
</evidence>
<sequence length="150" mass="17040">MCSRGTNRTDSSDNFFPSAIYTAAVLFYVTIAQTDKCRFNVPVTSNVLKCGYQVYPSDWRSIDAINNCGSGGNGTEINDQDIFCIFEELTYTINDRLIVGSLFEANRINFPLHYKALYAGAIQCAKQYLQESNWKEFKHVECRVKAFKDV</sequence>
<name>A0A8J2LKX7_9HEXA</name>
<dbReference type="AlphaFoldDB" id="A0A8J2LKX7"/>
<accession>A0A8J2LKX7</accession>
<dbReference type="EMBL" id="CAJVCH010534613">
    <property type="protein sequence ID" value="CAG7825019.1"/>
    <property type="molecule type" value="Genomic_DNA"/>
</dbReference>
<keyword evidence="2" id="KW-1185">Reference proteome</keyword>
<protein>
    <submittedName>
        <fullName evidence="1">Uncharacterized protein</fullName>
    </submittedName>
</protein>
<organism evidence="1 2">
    <name type="scientific">Allacma fusca</name>
    <dbReference type="NCBI Taxonomy" id="39272"/>
    <lineage>
        <taxon>Eukaryota</taxon>
        <taxon>Metazoa</taxon>
        <taxon>Ecdysozoa</taxon>
        <taxon>Arthropoda</taxon>
        <taxon>Hexapoda</taxon>
        <taxon>Collembola</taxon>
        <taxon>Symphypleona</taxon>
        <taxon>Sminthuridae</taxon>
        <taxon>Allacma</taxon>
    </lineage>
</organism>